<dbReference type="Proteomes" id="UP001628124">
    <property type="component" value="Unassembled WGS sequence"/>
</dbReference>
<feature type="transmembrane region" description="Helical" evidence="1">
    <location>
        <begin position="6"/>
        <end position="22"/>
    </location>
</feature>
<evidence type="ECO:0000256" key="1">
    <source>
        <dbReference type="SAM" id="Phobius"/>
    </source>
</evidence>
<name>A0ABP9TUB6_9RICK</name>
<accession>A0ABP9TUB6</accession>
<organism evidence="2 3">
    <name type="scientific">Candidatus Rickettsia kedanie</name>
    <dbReference type="NCBI Taxonomy" id="3115352"/>
    <lineage>
        <taxon>Bacteria</taxon>
        <taxon>Pseudomonadati</taxon>
        <taxon>Pseudomonadota</taxon>
        <taxon>Alphaproteobacteria</taxon>
        <taxon>Rickettsiales</taxon>
        <taxon>Rickettsiaceae</taxon>
        <taxon>Rickettsieae</taxon>
        <taxon>Rickettsia</taxon>
        <taxon>spotted fever group</taxon>
    </lineage>
</organism>
<dbReference type="EMBL" id="BAABMM010000012">
    <property type="protein sequence ID" value="GAA5251958.1"/>
    <property type="molecule type" value="Genomic_DNA"/>
</dbReference>
<comment type="caution">
    <text evidence="2">The sequence shown here is derived from an EMBL/GenBank/DDBJ whole genome shotgun (WGS) entry which is preliminary data.</text>
</comment>
<keyword evidence="1" id="KW-0812">Transmembrane</keyword>
<reference evidence="2 3" key="1">
    <citation type="journal article" date="2024" name="Microbiol. Immunol.">
        <title>Discovery of a novel spotted fever group Rickettsia, 'Candidatus Rickettsia kedanie,' in unfed larval chigger mites, Leptotrombidium scutellare.</title>
        <authorList>
            <person name="Ogawa M."/>
            <person name="Matsutani M."/>
            <person name="Katayama T."/>
            <person name="Takada N."/>
            <person name="Noda S."/>
            <person name="Takahashi M."/>
            <person name="Kageyama D."/>
            <person name="Hanaoka N."/>
            <person name="Ebihara H."/>
        </authorList>
    </citation>
    <scope>NUCLEOTIDE SEQUENCE [LARGE SCALE GENOMIC DNA]</scope>
    <source>
        <strain evidence="2 3">KNCP2-13</strain>
    </source>
</reference>
<keyword evidence="3" id="KW-1185">Reference proteome</keyword>
<evidence type="ECO:0000313" key="3">
    <source>
        <dbReference type="Proteomes" id="UP001628124"/>
    </source>
</evidence>
<keyword evidence="1" id="KW-0472">Membrane</keyword>
<gene>
    <name evidence="2" type="ORF">KNCP2_02460</name>
</gene>
<proteinExistence type="predicted"/>
<sequence length="49" mass="5378">MTMHEVAIIIVVITTVVFRPYVSPKYPKMRAPSGLKIEVAHKAAIGEIA</sequence>
<keyword evidence="1" id="KW-1133">Transmembrane helix</keyword>
<evidence type="ECO:0000313" key="2">
    <source>
        <dbReference type="EMBL" id="GAA5251958.1"/>
    </source>
</evidence>
<protein>
    <submittedName>
        <fullName evidence="2">Uncharacterized protein</fullName>
    </submittedName>
</protein>